<proteinExistence type="predicted"/>
<gene>
    <name evidence="1" type="ORF">EUU25_12110</name>
</gene>
<dbReference type="InterPro" id="IPR025459">
    <property type="entry name" value="DUF4279"/>
</dbReference>
<dbReference type="Pfam" id="PF14106">
    <property type="entry name" value="DUF4279"/>
    <property type="match status" value="1"/>
</dbReference>
<dbReference type="AlphaFoldDB" id="A0A6I6L905"/>
<evidence type="ECO:0000313" key="1">
    <source>
        <dbReference type="EMBL" id="QGY81294.1"/>
    </source>
</evidence>
<keyword evidence="2" id="KW-1185">Reference proteome</keyword>
<reference evidence="2" key="1">
    <citation type="submission" date="2019-01" db="EMBL/GenBank/DDBJ databases">
        <title>Sphingorhabdus lacus sp.nov., isolated from an oligotrophic freshwater lake.</title>
        <authorList>
            <person name="Park M."/>
        </authorList>
    </citation>
    <scope>NUCLEOTIDE SEQUENCE [LARGE SCALE GENOMIC DNA]</scope>
    <source>
        <strain evidence="2">IMCC1753</strain>
    </source>
</reference>
<sequence>MENIHQTAITLRFRGDDLDPEELTSLLGAIPTNAATKGAPLQSTGGRERVAKTGHWHLRVDPAEPGEEFDEQLIRLFKQLTPDLDAWRYLSERYVGNLFVGFFLGTSNMGVEISSETLSAISARGLELGLNIYSHSDE</sequence>
<dbReference type="Proteomes" id="UP000428803">
    <property type="component" value="Chromosome"/>
</dbReference>
<accession>A0A6I6L905</accession>
<evidence type="ECO:0000313" key="2">
    <source>
        <dbReference type="Proteomes" id="UP000428803"/>
    </source>
</evidence>
<name>A0A6I6L905_9SPHN</name>
<organism evidence="1 2">
    <name type="scientific">Sphingorhabdus lacus</name>
    <dbReference type="NCBI Taxonomy" id="392610"/>
    <lineage>
        <taxon>Bacteria</taxon>
        <taxon>Pseudomonadati</taxon>
        <taxon>Pseudomonadota</taxon>
        <taxon>Alphaproteobacteria</taxon>
        <taxon>Sphingomonadales</taxon>
        <taxon>Sphingomonadaceae</taxon>
        <taxon>Sphingorhabdus</taxon>
    </lineage>
</organism>
<dbReference type="RefSeq" id="WP_158901328.1">
    <property type="nucleotide sequence ID" value="NZ_CP035733.1"/>
</dbReference>
<dbReference type="EMBL" id="CP035733">
    <property type="protein sequence ID" value="QGY81294.1"/>
    <property type="molecule type" value="Genomic_DNA"/>
</dbReference>
<protein>
    <submittedName>
        <fullName evidence="1">DUF4279 domain-containing protein</fullName>
    </submittedName>
</protein>
<dbReference type="KEGG" id="slaa:EUU25_12110"/>
<dbReference type="OrthoDB" id="6025978at2"/>